<gene>
    <name evidence="2" type="ORF">BFF78_38285</name>
</gene>
<evidence type="ECO:0000256" key="1">
    <source>
        <dbReference type="SAM" id="MobiDB-lite"/>
    </source>
</evidence>
<reference evidence="3" key="1">
    <citation type="submission" date="2016-09" db="EMBL/GenBank/DDBJ databases">
        <title>Streptomyces puniciscabiei strain:TW1S1 Genome sequencing and assembly.</title>
        <authorList>
            <person name="Kim M.-K."/>
            <person name="Kim S.B."/>
        </authorList>
    </citation>
    <scope>NUCLEOTIDE SEQUENCE [LARGE SCALE GENOMIC DNA]</scope>
    <source>
        <strain evidence="3">TW1S1</strain>
    </source>
</reference>
<feature type="region of interest" description="Disordered" evidence="1">
    <location>
        <begin position="45"/>
        <end position="65"/>
    </location>
</feature>
<sequence>MTDVWRAPEPAEVAPAGLVIPVGGAMVPARRAARLTVAEVLRNEQGQFGARNRSGSKKPERAPRS</sequence>
<dbReference type="EMBL" id="CP017248">
    <property type="protein sequence ID" value="AOR36127.1"/>
    <property type="molecule type" value="Genomic_DNA"/>
</dbReference>
<organism evidence="2 3">
    <name type="scientific">Streptomyces fodineus</name>
    <dbReference type="NCBI Taxonomy" id="1904616"/>
    <lineage>
        <taxon>Bacteria</taxon>
        <taxon>Bacillati</taxon>
        <taxon>Actinomycetota</taxon>
        <taxon>Actinomycetes</taxon>
        <taxon>Kitasatosporales</taxon>
        <taxon>Streptomycetaceae</taxon>
        <taxon>Streptomyces</taxon>
    </lineage>
</organism>
<dbReference type="RefSeq" id="WP_069782640.1">
    <property type="nucleotide sequence ID" value="NZ_CP017248.1"/>
</dbReference>
<dbReference type="AlphaFoldDB" id="A0A1D7YKK5"/>
<name>A0A1D7YKK5_9ACTN</name>
<accession>A0A1D7YKK5</accession>
<evidence type="ECO:0000313" key="3">
    <source>
        <dbReference type="Proteomes" id="UP000094960"/>
    </source>
</evidence>
<evidence type="ECO:0000313" key="2">
    <source>
        <dbReference type="EMBL" id="AOR36127.1"/>
    </source>
</evidence>
<keyword evidence="3" id="KW-1185">Reference proteome</keyword>
<dbReference type="KEGG" id="spun:BFF78_38285"/>
<dbReference type="Proteomes" id="UP000094960">
    <property type="component" value="Chromosome"/>
</dbReference>
<protein>
    <submittedName>
        <fullName evidence="2">Uncharacterized protein</fullName>
    </submittedName>
</protein>
<proteinExistence type="predicted"/>